<keyword evidence="4" id="KW-0378">Hydrolase</keyword>
<proteinExistence type="inferred from homology"/>
<dbReference type="GO" id="GO:0016920">
    <property type="term" value="F:pyroglutamyl-peptidase activity"/>
    <property type="evidence" value="ECO:0007669"/>
    <property type="project" value="InterPro"/>
</dbReference>
<name>A0A226EWP7_FOLCA</name>
<dbReference type="GO" id="GO:0005829">
    <property type="term" value="C:cytosol"/>
    <property type="evidence" value="ECO:0007669"/>
    <property type="project" value="InterPro"/>
</dbReference>
<keyword evidence="2" id="KW-0963">Cytoplasm</keyword>
<dbReference type="InterPro" id="IPR036440">
    <property type="entry name" value="Peptidase_C15-like_sf"/>
</dbReference>
<dbReference type="InterPro" id="IPR000816">
    <property type="entry name" value="Peptidase_C15"/>
</dbReference>
<accession>A0A226EWP7</accession>
<evidence type="ECO:0000313" key="7">
    <source>
        <dbReference type="Proteomes" id="UP000198287"/>
    </source>
</evidence>
<dbReference type="SUPFAM" id="SSF53182">
    <property type="entry name" value="Pyrrolidone carboxyl peptidase (pyroglutamate aminopeptidase)"/>
    <property type="match status" value="1"/>
</dbReference>
<dbReference type="Pfam" id="PF01470">
    <property type="entry name" value="Peptidase_C15"/>
    <property type="match status" value="1"/>
</dbReference>
<comment type="similarity">
    <text evidence="1">Belongs to the peptidase C15 family.</text>
</comment>
<keyword evidence="5" id="KW-0788">Thiol protease</keyword>
<dbReference type="Gene3D" id="3.40.630.20">
    <property type="entry name" value="Peptidase C15, pyroglutamyl peptidase I-like"/>
    <property type="match status" value="1"/>
</dbReference>
<dbReference type="AlphaFoldDB" id="A0A226EWP7"/>
<evidence type="ECO:0000256" key="1">
    <source>
        <dbReference type="ARBA" id="ARBA00006641"/>
    </source>
</evidence>
<dbReference type="OMA" id="KLAYNHK"/>
<evidence type="ECO:0000313" key="6">
    <source>
        <dbReference type="EMBL" id="OXA62033.1"/>
    </source>
</evidence>
<dbReference type="InterPro" id="IPR016125">
    <property type="entry name" value="Peptidase_C15-like"/>
</dbReference>
<evidence type="ECO:0000256" key="4">
    <source>
        <dbReference type="ARBA" id="ARBA00022801"/>
    </source>
</evidence>
<evidence type="ECO:0000256" key="3">
    <source>
        <dbReference type="ARBA" id="ARBA00022670"/>
    </source>
</evidence>
<keyword evidence="7" id="KW-1185">Reference proteome</keyword>
<sequence>MRFEGSDDVMRYIQHRIGSDMDNNGINILITGFGPFREHVVNASWQCVARIPEKGITVPSNINPDTPINLILYEIPVVYKSVARIVPQLWAKHSPDLVIHVGVSGIAKAITIEQAAHNCGYSSTDIVDSIPDGNVCVVDGCDVMESGFEMRDVVNRINCTGSGVHAELSYDPGRYLCDFIYYQSLNINKDRTAFIHVPPLGKPWSAEEMTDAIRICITELLYQLQERKALSLSTSSRSSNESFNLEQNRL</sequence>
<comment type="caution">
    <text evidence="6">The sequence shown here is derived from an EMBL/GenBank/DDBJ whole genome shotgun (WGS) entry which is preliminary data.</text>
</comment>
<evidence type="ECO:0000256" key="5">
    <source>
        <dbReference type="ARBA" id="ARBA00022807"/>
    </source>
</evidence>
<keyword evidence="3" id="KW-0645">Protease</keyword>
<dbReference type="GO" id="GO:0006508">
    <property type="term" value="P:proteolysis"/>
    <property type="evidence" value="ECO:0007669"/>
    <property type="project" value="UniProtKB-KW"/>
</dbReference>
<organism evidence="6 7">
    <name type="scientific">Folsomia candida</name>
    <name type="common">Springtail</name>
    <dbReference type="NCBI Taxonomy" id="158441"/>
    <lineage>
        <taxon>Eukaryota</taxon>
        <taxon>Metazoa</taxon>
        <taxon>Ecdysozoa</taxon>
        <taxon>Arthropoda</taxon>
        <taxon>Hexapoda</taxon>
        <taxon>Collembola</taxon>
        <taxon>Entomobryomorpha</taxon>
        <taxon>Isotomoidea</taxon>
        <taxon>Isotomidae</taxon>
        <taxon>Proisotominae</taxon>
        <taxon>Folsomia</taxon>
    </lineage>
</organism>
<evidence type="ECO:0000256" key="2">
    <source>
        <dbReference type="ARBA" id="ARBA00022490"/>
    </source>
</evidence>
<dbReference type="PANTHER" id="PTHR23402:SF1">
    <property type="entry name" value="PYROGLUTAMYL-PEPTIDASE I"/>
    <property type="match status" value="1"/>
</dbReference>
<protein>
    <submittedName>
        <fullName evidence="6">Pyroglutamyl-peptidase 1</fullName>
    </submittedName>
</protein>
<dbReference type="PRINTS" id="PR00706">
    <property type="entry name" value="PYROGLUPTASE"/>
</dbReference>
<dbReference type="PIRSF" id="PIRSF015592">
    <property type="entry name" value="Prld-crbxl_pptds"/>
    <property type="match status" value="1"/>
</dbReference>
<dbReference type="Proteomes" id="UP000198287">
    <property type="component" value="Unassembled WGS sequence"/>
</dbReference>
<dbReference type="PANTHER" id="PTHR23402">
    <property type="entry name" value="PROTEASE FAMILY C15 PYROGLUTAMYL-PEPTIDASE I-RELATED"/>
    <property type="match status" value="1"/>
</dbReference>
<dbReference type="CDD" id="cd00501">
    <property type="entry name" value="Peptidase_C15"/>
    <property type="match status" value="1"/>
</dbReference>
<gene>
    <name evidence="6" type="ORF">Fcan01_02759</name>
</gene>
<dbReference type="OrthoDB" id="407146at2759"/>
<reference evidence="6 7" key="1">
    <citation type="submission" date="2015-12" db="EMBL/GenBank/DDBJ databases">
        <title>The genome of Folsomia candida.</title>
        <authorList>
            <person name="Faddeeva A."/>
            <person name="Derks M.F."/>
            <person name="Anvar Y."/>
            <person name="Smit S."/>
            <person name="Van Straalen N."/>
            <person name="Roelofs D."/>
        </authorList>
    </citation>
    <scope>NUCLEOTIDE SEQUENCE [LARGE SCALE GENOMIC DNA]</scope>
    <source>
        <strain evidence="6 7">VU population</strain>
        <tissue evidence="6">Whole body</tissue>
    </source>
</reference>
<dbReference type="EMBL" id="LNIX01000001">
    <property type="protein sequence ID" value="OXA62033.1"/>
    <property type="molecule type" value="Genomic_DNA"/>
</dbReference>